<evidence type="ECO:0000313" key="1">
    <source>
        <dbReference type="EMBL" id="GJT68559.1"/>
    </source>
</evidence>
<keyword evidence="2" id="KW-1185">Reference proteome</keyword>
<proteinExistence type="predicted"/>
<accession>A0ABQ5FZ04</accession>
<dbReference type="EMBL" id="BQNB010017910">
    <property type="protein sequence ID" value="GJT68559.1"/>
    <property type="molecule type" value="Genomic_DNA"/>
</dbReference>
<protein>
    <recommendedName>
        <fullName evidence="3">Retrotransposon gag domain-containing protein</fullName>
    </recommendedName>
</protein>
<dbReference type="Proteomes" id="UP001151760">
    <property type="component" value="Unassembled WGS sequence"/>
</dbReference>
<reference evidence="1" key="1">
    <citation type="journal article" date="2022" name="Int. J. Mol. Sci.">
        <title>Draft Genome of Tanacetum Coccineum: Genomic Comparison of Closely Related Tanacetum-Family Plants.</title>
        <authorList>
            <person name="Yamashiro T."/>
            <person name="Shiraishi A."/>
            <person name="Nakayama K."/>
            <person name="Satake H."/>
        </authorList>
    </citation>
    <scope>NUCLEOTIDE SEQUENCE</scope>
</reference>
<organism evidence="1 2">
    <name type="scientific">Tanacetum coccineum</name>
    <dbReference type="NCBI Taxonomy" id="301880"/>
    <lineage>
        <taxon>Eukaryota</taxon>
        <taxon>Viridiplantae</taxon>
        <taxon>Streptophyta</taxon>
        <taxon>Embryophyta</taxon>
        <taxon>Tracheophyta</taxon>
        <taxon>Spermatophyta</taxon>
        <taxon>Magnoliopsida</taxon>
        <taxon>eudicotyledons</taxon>
        <taxon>Gunneridae</taxon>
        <taxon>Pentapetalae</taxon>
        <taxon>asterids</taxon>
        <taxon>campanulids</taxon>
        <taxon>Asterales</taxon>
        <taxon>Asteraceae</taxon>
        <taxon>Asteroideae</taxon>
        <taxon>Anthemideae</taxon>
        <taxon>Anthemidinae</taxon>
        <taxon>Tanacetum</taxon>
    </lineage>
</organism>
<evidence type="ECO:0000313" key="2">
    <source>
        <dbReference type="Proteomes" id="UP001151760"/>
    </source>
</evidence>
<reference evidence="1" key="2">
    <citation type="submission" date="2022-01" db="EMBL/GenBank/DDBJ databases">
        <authorList>
            <person name="Yamashiro T."/>
            <person name="Shiraishi A."/>
            <person name="Satake H."/>
            <person name="Nakayama K."/>
        </authorList>
    </citation>
    <scope>NUCLEOTIDE SEQUENCE</scope>
</reference>
<comment type="caution">
    <text evidence="1">The sequence shown here is derived from an EMBL/GenBank/DDBJ whole genome shotgun (WGS) entry which is preliminary data.</text>
</comment>
<name>A0ABQ5FZ04_9ASTR</name>
<gene>
    <name evidence="1" type="ORF">Tco_1020039</name>
</gene>
<evidence type="ECO:0008006" key="3">
    <source>
        <dbReference type="Google" id="ProtNLM"/>
    </source>
</evidence>
<sequence length="190" mass="22411">MFDEEVVDHIAKVLELLDLIKIPGVDSHRLRMKDFPLSLADDARQWWINKGEGKITTWEEQVEKFFCKFYPESHNNEDEMLDEGDNWGIDPLEFISRMNGSWNKRRIDNSILSNKEWKESNYGNPLNTTTNSFFKAHDKRNIKEGNELRQMKRKGDNKNDEQPFKRDLAAKKSTMLVKYLQSVNLEVLES</sequence>